<dbReference type="Proteomes" id="UP000235145">
    <property type="component" value="Unassembled WGS sequence"/>
</dbReference>
<feature type="domain" description="UBC core" evidence="2">
    <location>
        <begin position="1"/>
        <end position="83"/>
    </location>
</feature>
<evidence type="ECO:0000259" key="2">
    <source>
        <dbReference type="PROSITE" id="PS50127"/>
    </source>
</evidence>
<reference evidence="3 4" key="1">
    <citation type="journal article" date="2017" name="Nat. Commun.">
        <title>Genome assembly with in vitro proximity ligation data and whole-genome triplication in lettuce.</title>
        <authorList>
            <person name="Reyes-Chin-Wo S."/>
            <person name="Wang Z."/>
            <person name="Yang X."/>
            <person name="Kozik A."/>
            <person name="Arikit S."/>
            <person name="Song C."/>
            <person name="Xia L."/>
            <person name="Froenicke L."/>
            <person name="Lavelle D.O."/>
            <person name="Truco M.J."/>
            <person name="Xia R."/>
            <person name="Zhu S."/>
            <person name="Xu C."/>
            <person name="Xu H."/>
            <person name="Xu X."/>
            <person name="Cox K."/>
            <person name="Korf I."/>
            <person name="Meyers B.C."/>
            <person name="Michelmore R.W."/>
        </authorList>
    </citation>
    <scope>NUCLEOTIDE SEQUENCE [LARGE SCALE GENOMIC DNA]</scope>
    <source>
        <strain evidence="4">cv. Salinas</strain>
        <tissue evidence="3">Seedlings</tissue>
    </source>
</reference>
<organism evidence="3 4">
    <name type="scientific">Lactuca sativa</name>
    <name type="common">Garden lettuce</name>
    <dbReference type="NCBI Taxonomy" id="4236"/>
    <lineage>
        <taxon>Eukaryota</taxon>
        <taxon>Viridiplantae</taxon>
        <taxon>Streptophyta</taxon>
        <taxon>Embryophyta</taxon>
        <taxon>Tracheophyta</taxon>
        <taxon>Spermatophyta</taxon>
        <taxon>Magnoliopsida</taxon>
        <taxon>eudicotyledons</taxon>
        <taxon>Gunneridae</taxon>
        <taxon>Pentapetalae</taxon>
        <taxon>asterids</taxon>
        <taxon>campanulids</taxon>
        <taxon>Asterales</taxon>
        <taxon>Asteraceae</taxon>
        <taxon>Cichorioideae</taxon>
        <taxon>Cichorieae</taxon>
        <taxon>Lactucinae</taxon>
        <taxon>Lactuca</taxon>
    </lineage>
</organism>
<keyword evidence="4" id="KW-1185">Reference proteome</keyword>
<gene>
    <name evidence="3" type="ORF">LSAT_V11C300138430</name>
</gene>
<feature type="chain" id="PRO_5040446573" description="UBC core domain-containing protein" evidence="1">
    <location>
        <begin position="25"/>
        <end position="83"/>
    </location>
</feature>
<sequence>MRMTYKTIHLLLVVFCNFSGLVEEDMFYWQAIINVTLECPFPSGVFLVSVNFPPDYPFKTSKFKDIKGTKVSKLYHLTFTRTL</sequence>
<accession>A0A9R1W3E6</accession>
<protein>
    <recommendedName>
        <fullName evidence="2">UBC core domain-containing protein</fullName>
    </recommendedName>
</protein>
<evidence type="ECO:0000313" key="3">
    <source>
        <dbReference type="EMBL" id="KAJ0219082.1"/>
    </source>
</evidence>
<dbReference type="InterPro" id="IPR000608">
    <property type="entry name" value="UBC"/>
</dbReference>
<evidence type="ECO:0000256" key="1">
    <source>
        <dbReference type="SAM" id="SignalP"/>
    </source>
</evidence>
<feature type="signal peptide" evidence="1">
    <location>
        <begin position="1"/>
        <end position="24"/>
    </location>
</feature>
<keyword evidence="1" id="KW-0732">Signal</keyword>
<comment type="caution">
    <text evidence="3">The sequence shown here is derived from an EMBL/GenBank/DDBJ whole genome shotgun (WGS) entry which is preliminary data.</text>
</comment>
<dbReference type="Pfam" id="PF00179">
    <property type="entry name" value="UQ_con"/>
    <property type="match status" value="1"/>
</dbReference>
<dbReference type="EMBL" id="NBSK02000003">
    <property type="protein sequence ID" value="KAJ0219082.1"/>
    <property type="molecule type" value="Genomic_DNA"/>
</dbReference>
<dbReference type="SUPFAM" id="SSF54495">
    <property type="entry name" value="UBC-like"/>
    <property type="match status" value="1"/>
</dbReference>
<proteinExistence type="predicted"/>
<evidence type="ECO:0000313" key="4">
    <source>
        <dbReference type="Proteomes" id="UP000235145"/>
    </source>
</evidence>
<dbReference type="InterPro" id="IPR016135">
    <property type="entry name" value="UBQ-conjugating_enzyme/RWD"/>
</dbReference>
<dbReference type="AlphaFoldDB" id="A0A9R1W3E6"/>
<dbReference type="PROSITE" id="PS50127">
    <property type="entry name" value="UBC_2"/>
    <property type="match status" value="1"/>
</dbReference>
<name>A0A9R1W3E6_LACSA</name>
<dbReference type="Gene3D" id="3.10.110.10">
    <property type="entry name" value="Ubiquitin Conjugating Enzyme"/>
    <property type="match status" value="1"/>
</dbReference>